<reference evidence="10 11" key="1">
    <citation type="journal article" date="2017" name="Mol. Plant">
        <title>The Genome of Medicinal Plant Macleaya cordata Provides New Insights into Benzylisoquinoline Alkaloids Metabolism.</title>
        <authorList>
            <person name="Liu X."/>
            <person name="Liu Y."/>
            <person name="Huang P."/>
            <person name="Ma Y."/>
            <person name="Qing Z."/>
            <person name="Tang Q."/>
            <person name="Cao H."/>
            <person name="Cheng P."/>
            <person name="Zheng Y."/>
            <person name="Yuan Z."/>
            <person name="Zhou Y."/>
            <person name="Liu J."/>
            <person name="Tang Z."/>
            <person name="Zhuo Y."/>
            <person name="Zhang Y."/>
            <person name="Yu L."/>
            <person name="Huang J."/>
            <person name="Yang P."/>
            <person name="Peng Q."/>
            <person name="Zhang J."/>
            <person name="Jiang W."/>
            <person name="Zhang Z."/>
            <person name="Lin K."/>
            <person name="Ro D.K."/>
            <person name="Chen X."/>
            <person name="Xiong X."/>
            <person name="Shang Y."/>
            <person name="Huang S."/>
            <person name="Zeng J."/>
        </authorList>
    </citation>
    <scope>NUCLEOTIDE SEQUENCE [LARGE SCALE GENOMIC DNA]</scope>
    <source>
        <strain evidence="11">cv. BLH2017</strain>
        <tissue evidence="10">Root</tissue>
    </source>
</reference>
<dbReference type="PANTHER" id="PTHR22731:SF3">
    <property type="entry name" value="RIBONUCLEASES P_MRP PROTEIN SUBUNIT POP1"/>
    <property type="match status" value="1"/>
</dbReference>
<dbReference type="STRING" id="56857.A0A200PWG3"/>
<evidence type="ECO:0000256" key="6">
    <source>
        <dbReference type="SAM" id="MobiDB-lite"/>
    </source>
</evidence>
<evidence type="ECO:0000256" key="1">
    <source>
        <dbReference type="ARBA" id="ARBA00004123"/>
    </source>
</evidence>
<comment type="caution">
    <text evidence="10">The sequence shown here is derived from an EMBL/GenBank/DDBJ whole genome shotgun (WGS) entry which is preliminary data.</text>
</comment>
<keyword evidence="11" id="KW-1185">Reference proteome</keyword>
<dbReference type="Pfam" id="PF08170">
    <property type="entry name" value="POPLD"/>
    <property type="match status" value="1"/>
</dbReference>
<dbReference type="GO" id="GO:0016020">
    <property type="term" value="C:membrane"/>
    <property type="evidence" value="ECO:0007669"/>
    <property type="project" value="UniProtKB-SubCell"/>
</dbReference>
<dbReference type="GO" id="GO:0005655">
    <property type="term" value="C:nucleolar ribonuclease P complex"/>
    <property type="evidence" value="ECO:0007669"/>
    <property type="project" value="InterPro"/>
</dbReference>
<accession>A0A200PWG3</accession>
<dbReference type="Pfam" id="PF06978">
    <property type="entry name" value="POP1_N"/>
    <property type="match status" value="1"/>
</dbReference>
<evidence type="ECO:0000313" key="11">
    <source>
        <dbReference type="Proteomes" id="UP000195402"/>
    </source>
</evidence>
<feature type="domain" description="POP1 C-terminal" evidence="9">
    <location>
        <begin position="777"/>
        <end position="872"/>
    </location>
</feature>
<name>A0A200PWG3_MACCD</name>
<evidence type="ECO:0000256" key="3">
    <source>
        <dbReference type="ARBA" id="ARBA00022694"/>
    </source>
</evidence>
<sequence>MTVEEFKSSRISVTQPPRTLDVQKFAESRASELESLHSIVANRLNNDFRSQRNKRRRTTGHDNRLTKKKVRKRRKLGLIDEVEPSASDKDQKKKKVPRRVLRRIELTSNPERGFCTTGDGTKRLRTHLWHAKRFLMAKRWGFYLPQGLQGRGKGSRALLRLFENGALVHDASYLCAVQLEGPENSLLSILRMVLVPTRSVCLEELSTSVLSGVCYGSAMLHHVGAPFSQLIAPVTYMWRPLIKKDIEIEAEKVSIPAGSSTTCSSTCDSPFRKLWLWIHAAAYSEGFDALRCASQKQMDESHESSISVNCFPLEGQLAKLEVMGSKAVKVLQKILCPVFSETSEGSLRLTKCTALEDSTETQIQKSLILEHAQHLPSGAILSLTVKDPRDLPKKGIESVSEAQSTTTTTLEGDVQVNNSDEPATLTEFPDKNKEIISSLWSKTEANSVLLSDSKDLWNIQNVLNPPVEENLLCMEKHQRRMAFYNLDNTNSGVLSSESMKKSSRSCPILLLKDNDQRGSCARVSVILPLSWVKAFWVPLLSSGARAIGFREKHQIACDVGLPSFPFDFPDCKAYSSFMANEAAVSDKKLELRPPAMRPPRVPIPPPWDSVRFAIEEGLTSDADIQASREKVFSGEKGLDNSLVDTNIKSCDSTTLERDDSFFEGLIARTSNILTDYLSEIHGGHLLLFPSAAATRKKVFAEMLNIEGKVSQKPKVANQILVDRKLCFLRVHLCAYKEGVFEEGAVICSPRLSDLSLWVSRSDDQEEGGLQIPQSSIRSYYTQQPSGKWELQKPEDPVARESHRRPIGFVTTGFVRGSGKPVAEAFCEASSLAELRREQWEGMERNQKEEQEIFVVVRNLRSAAYRLALATIVLEQQEEDVEFM</sequence>
<dbReference type="EMBL" id="MVGT01003949">
    <property type="protein sequence ID" value="OVA02515.1"/>
    <property type="molecule type" value="Genomic_DNA"/>
</dbReference>
<dbReference type="Pfam" id="PF22770">
    <property type="entry name" value="POP1_C"/>
    <property type="match status" value="1"/>
</dbReference>
<evidence type="ECO:0000259" key="8">
    <source>
        <dbReference type="Pfam" id="PF08170"/>
    </source>
</evidence>
<dbReference type="FunCoup" id="A0A200PWG3">
    <property type="interactions" value="2755"/>
</dbReference>
<feature type="region of interest" description="Disordered" evidence="6">
    <location>
        <begin position="45"/>
        <end position="70"/>
    </location>
</feature>
<evidence type="ECO:0000256" key="4">
    <source>
        <dbReference type="ARBA" id="ARBA00023136"/>
    </source>
</evidence>
<keyword evidence="4" id="KW-0472">Membrane</keyword>
<dbReference type="Proteomes" id="UP000195402">
    <property type="component" value="Unassembled WGS sequence"/>
</dbReference>
<dbReference type="InterPro" id="IPR009723">
    <property type="entry name" value="Pop1_N"/>
</dbReference>
<evidence type="ECO:0000256" key="2">
    <source>
        <dbReference type="ARBA" id="ARBA00004370"/>
    </source>
</evidence>
<keyword evidence="5" id="KW-0539">Nucleus</keyword>
<dbReference type="InParanoid" id="A0A200PWG3"/>
<feature type="domain" description="POPLD" evidence="8">
    <location>
        <begin position="523"/>
        <end position="598"/>
    </location>
</feature>
<gene>
    <name evidence="10" type="ORF">BVC80_9091g15</name>
</gene>
<keyword evidence="3" id="KW-0819">tRNA processing</keyword>
<dbReference type="InterPro" id="IPR012590">
    <property type="entry name" value="POPLD_dom"/>
</dbReference>
<evidence type="ECO:0000259" key="9">
    <source>
        <dbReference type="Pfam" id="PF22770"/>
    </source>
</evidence>
<evidence type="ECO:0000259" key="7">
    <source>
        <dbReference type="Pfam" id="PF06978"/>
    </source>
</evidence>
<feature type="domain" description="Pop1 N-terminal" evidence="7">
    <location>
        <begin position="124"/>
        <end position="181"/>
    </location>
</feature>
<protein>
    <submittedName>
        <fullName evidence="10">Ribonuclease P/MRP</fullName>
    </submittedName>
</protein>
<dbReference type="OrthoDB" id="442863at2759"/>
<dbReference type="PROSITE" id="PS00236">
    <property type="entry name" value="NEUROTR_ION_CHANNEL"/>
    <property type="match status" value="1"/>
</dbReference>
<dbReference type="InterPro" id="IPR039182">
    <property type="entry name" value="Pop1"/>
</dbReference>
<dbReference type="InterPro" id="IPR018000">
    <property type="entry name" value="Neurotransmitter_ion_chnl_CS"/>
</dbReference>
<evidence type="ECO:0000256" key="5">
    <source>
        <dbReference type="ARBA" id="ARBA00023242"/>
    </source>
</evidence>
<dbReference type="InterPro" id="IPR055079">
    <property type="entry name" value="POP1_C"/>
</dbReference>
<organism evidence="10 11">
    <name type="scientific">Macleaya cordata</name>
    <name type="common">Five-seeded plume-poppy</name>
    <name type="synonym">Bocconia cordata</name>
    <dbReference type="NCBI Taxonomy" id="56857"/>
    <lineage>
        <taxon>Eukaryota</taxon>
        <taxon>Viridiplantae</taxon>
        <taxon>Streptophyta</taxon>
        <taxon>Embryophyta</taxon>
        <taxon>Tracheophyta</taxon>
        <taxon>Spermatophyta</taxon>
        <taxon>Magnoliopsida</taxon>
        <taxon>Ranunculales</taxon>
        <taxon>Papaveraceae</taxon>
        <taxon>Papaveroideae</taxon>
        <taxon>Macleaya</taxon>
    </lineage>
</organism>
<dbReference type="OMA" id="LAYWICK"/>
<dbReference type="PANTHER" id="PTHR22731">
    <property type="entry name" value="RIBONUCLEASES P/MRP PROTEIN SUBUNIT POP1"/>
    <property type="match status" value="1"/>
</dbReference>
<dbReference type="AlphaFoldDB" id="A0A200PWG3"/>
<dbReference type="GO" id="GO:0000172">
    <property type="term" value="C:ribonuclease MRP complex"/>
    <property type="evidence" value="ECO:0007669"/>
    <property type="project" value="InterPro"/>
</dbReference>
<proteinExistence type="predicted"/>
<evidence type="ECO:0000313" key="10">
    <source>
        <dbReference type="EMBL" id="OVA02515.1"/>
    </source>
</evidence>
<comment type="subcellular location">
    <subcellularLocation>
        <location evidence="2">Membrane</location>
    </subcellularLocation>
    <subcellularLocation>
        <location evidence="1">Nucleus</location>
    </subcellularLocation>
</comment>
<dbReference type="GO" id="GO:0001682">
    <property type="term" value="P:tRNA 5'-leader removal"/>
    <property type="evidence" value="ECO:0007669"/>
    <property type="project" value="InterPro"/>
</dbReference>